<comment type="caution">
    <text evidence="3">The sequence shown here is derived from an EMBL/GenBank/DDBJ whole genome shotgun (WGS) entry which is preliminary data.</text>
</comment>
<dbReference type="SUPFAM" id="SSF48452">
    <property type="entry name" value="TPR-like"/>
    <property type="match status" value="1"/>
</dbReference>
<dbReference type="SUPFAM" id="SSF52540">
    <property type="entry name" value="P-loop containing nucleoside triphosphate hydrolases"/>
    <property type="match status" value="1"/>
</dbReference>
<keyword evidence="1" id="KW-0808">Transferase</keyword>
<dbReference type="EMBL" id="JBHSNF010000001">
    <property type="protein sequence ID" value="MFC5524384.1"/>
    <property type="molecule type" value="Genomic_DNA"/>
</dbReference>
<evidence type="ECO:0000313" key="4">
    <source>
        <dbReference type="Proteomes" id="UP001596114"/>
    </source>
</evidence>
<dbReference type="Gene3D" id="3.40.50.300">
    <property type="entry name" value="P-loop containing nucleotide triphosphate hydrolases"/>
    <property type="match status" value="1"/>
</dbReference>
<evidence type="ECO:0000256" key="2">
    <source>
        <dbReference type="PROSITE-ProRule" id="PRU00339"/>
    </source>
</evidence>
<dbReference type="PROSITE" id="PS50005">
    <property type="entry name" value="TPR"/>
    <property type="match status" value="1"/>
</dbReference>
<dbReference type="SMART" id="SM00028">
    <property type="entry name" value="TPR"/>
    <property type="match status" value="5"/>
</dbReference>
<keyword evidence="2" id="KW-0802">TPR repeat</keyword>
<organism evidence="3 4">
    <name type="scientific">Rhodanobacter ginsengisoli</name>
    <dbReference type="NCBI Taxonomy" id="418646"/>
    <lineage>
        <taxon>Bacteria</taxon>
        <taxon>Pseudomonadati</taxon>
        <taxon>Pseudomonadota</taxon>
        <taxon>Gammaproteobacteria</taxon>
        <taxon>Lysobacterales</taxon>
        <taxon>Rhodanobacteraceae</taxon>
        <taxon>Rhodanobacter</taxon>
    </lineage>
</organism>
<evidence type="ECO:0000313" key="3">
    <source>
        <dbReference type="EMBL" id="MFC5524384.1"/>
    </source>
</evidence>
<keyword evidence="4" id="KW-1185">Reference proteome</keyword>
<dbReference type="RefSeq" id="WP_377316532.1">
    <property type="nucleotide sequence ID" value="NZ_JBHSNF010000001.1"/>
</dbReference>
<evidence type="ECO:0000256" key="1">
    <source>
        <dbReference type="ARBA" id="ARBA00022679"/>
    </source>
</evidence>
<dbReference type="InterPro" id="IPR026634">
    <property type="entry name" value="TPST-like"/>
</dbReference>
<reference evidence="4" key="1">
    <citation type="journal article" date="2019" name="Int. J. Syst. Evol. Microbiol.">
        <title>The Global Catalogue of Microorganisms (GCM) 10K type strain sequencing project: providing services to taxonomists for standard genome sequencing and annotation.</title>
        <authorList>
            <consortium name="The Broad Institute Genomics Platform"/>
            <consortium name="The Broad Institute Genome Sequencing Center for Infectious Disease"/>
            <person name="Wu L."/>
            <person name="Ma J."/>
        </authorList>
    </citation>
    <scope>NUCLEOTIDE SEQUENCE [LARGE SCALE GENOMIC DNA]</scope>
    <source>
        <strain evidence="4">CGMCC 1.16619</strain>
    </source>
</reference>
<dbReference type="Proteomes" id="UP001596114">
    <property type="component" value="Unassembled WGS sequence"/>
</dbReference>
<dbReference type="InterPro" id="IPR011990">
    <property type="entry name" value="TPR-like_helical_dom_sf"/>
</dbReference>
<dbReference type="InterPro" id="IPR019734">
    <property type="entry name" value="TPR_rpt"/>
</dbReference>
<dbReference type="Pfam" id="PF13469">
    <property type="entry name" value="Sulfotransfer_3"/>
    <property type="match status" value="1"/>
</dbReference>
<gene>
    <name evidence="3" type="ORF">ACFPPA_01380</name>
</gene>
<accession>A0ABW0QHI8</accession>
<dbReference type="PANTHER" id="PTHR12788">
    <property type="entry name" value="PROTEIN-TYROSINE SULFOTRANSFERASE 2"/>
    <property type="match status" value="1"/>
</dbReference>
<feature type="repeat" description="TPR" evidence="2">
    <location>
        <begin position="106"/>
        <end position="139"/>
    </location>
</feature>
<dbReference type="PANTHER" id="PTHR12788:SF10">
    <property type="entry name" value="PROTEIN-TYROSINE SULFOTRANSFERASE"/>
    <property type="match status" value="1"/>
</dbReference>
<dbReference type="Gene3D" id="1.25.40.10">
    <property type="entry name" value="Tetratricopeptide repeat domain"/>
    <property type="match status" value="1"/>
</dbReference>
<dbReference type="Pfam" id="PF14559">
    <property type="entry name" value="TPR_19"/>
    <property type="match status" value="1"/>
</dbReference>
<protein>
    <submittedName>
        <fullName evidence="3">Tetratricopeptide repeat-containing sulfotransferase family protein</fullName>
    </submittedName>
</protein>
<sequence>MIDPATLFAELTIAFNQHAWAKAQALAVRLLPMAPRHPALHYMAGVAAMELQQMPKALAHLHQAADLDSGRVEFVTQFAKALTLGQMPREARLAADRAMALSPTDPATFDTLGVIYTQTHAHAEAAAAFRGAVALNPTHAPYHFNLATALLATGEIESARSTLETCIDIDPCYWKAHLTLAQQRRQSAEDNHIERLHSILKGRDADLKAQTYLHMALAKEYEDCGDYPTAFTHYTRGKSAAGAGRNYDIAQDEALFAAITAAFPAPQASPGGCPSDEPIFVIGMPRSGTTLVERIISSHPDVHSAGELLNFGLTLKRHSGSRTSPILDLDTVHRLQGPDWKKVGEDYLASTRPGTAHKPRFIDKLPHNFLNVGWIARALPNARIICLRRDPMDTCLSNFRQLFAAQSPQYGYSFDLLDTGRYYTLFDRLIAHWQRVLPGRILEMHYEALVDSQEASTRQLLEFCRLPWHDDCLRFEDNKAPVNTASVVQVRKPVYRTSLQRWKKYGAQLNELQELLNAAGIAIPS</sequence>
<name>A0ABW0QHI8_9GAMM</name>
<proteinExistence type="predicted"/>
<dbReference type="InterPro" id="IPR027417">
    <property type="entry name" value="P-loop_NTPase"/>
</dbReference>